<evidence type="ECO:0000259" key="1">
    <source>
        <dbReference type="Pfam" id="PF00069"/>
    </source>
</evidence>
<dbReference type="Gramene" id="ONI22919">
    <property type="protein sequence ID" value="ONI22919"/>
    <property type="gene ID" value="PRUPE_2G159100"/>
</dbReference>
<reference evidence="2 3" key="1">
    <citation type="journal article" date="2013" name="Nat. Genet.">
        <title>The high-quality draft genome of peach (Prunus persica) identifies unique patterns of genetic diversity, domestication and genome evolution.</title>
        <authorList>
            <consortium name="International Peach Genome Initiative"/>
            <person name="Verde I."/>
            <person name="Abbott A.G."/>
            <person name="Scalabrin S."/>
            <person name="Jung S."/>
            <person name="Shu S."/>
            <person name="Marroni F."/>
            <person name="Zhebentyayeva T."/>
            <person name="Dettori M.T."/>
            <person name="Grimwood J."/>
            <person name="Cattonaro F."/>
            <person name="Zuccolo A."/>
            <person name="Rossini L."/>
            <person name="Jenkins J."/>
            <person name="Vendramin E."/>
            <person name="Meisel L.A."/>
            <person name="Decroocq V."/>
            <person name="Sosinski B."/>
            <person name="Prochnik S."/>
            <person name="Mitros T."/>
            <person name="Policriti A."/>
            <person name="Cipriani G."/>
            <person name="Dondini L."/>
            <person name="Ficklin S."/>
            <person name="Goodstein D.M."/>
            <person name="Xuan P."/>
            <person name="Del Fabbro C."/>
            <person name="Aramini V."/>
            <person name="Copetti D."/>
            <person name="Gonzalez S."/>
            <person name="Horner D.S."/>
            <person name="Falchi R."/>
            <person name="Lucas S."/>
            <person name="Mica E."/>
            <person name="Maldonado J."/>
            <person name="Lazzari B."/>
            <person name="Bielenberg D."/>
            <person name="Pirona R."/>
            <person name="Miculan M."/>
            <person name="Barakat A."/>
            <person name="Testolin R."/>
            <person name="Stella A."/>
            <person name="Tartarini S."/>
            <person name="Tonutti P."/>
            <person name="Arus P."/>
            <person name="Orellana A."/>
            <person name="Wells C."/>
            <person name="Main D."/>
            <person name="Vizzotto G."/>
            <person name="Silva H."/>
            <person name="Salamini F."/>
            <person name="Schmutz J."/>
            <person name="Morgante M."/>
            <person name="Rokhsar D.S."/>
        </authorList>
    </citation>
    <scope>NUCLEOTIDE SEQUENCE [LARGE SCALE GENOMIC DNA]</scope>
    <source>
        <strain evidence="3">cv. Nemared</strain>
    </source>
</reference>
<dbReference type="Proteomes" id="UP000006882">
    <property type="component" value="Chromosome G2"/>
</dbReference>
<organism evidence="2 3">
    <name type="scientific">Prunus persica</name>
    <name type="common">Peach</name>
    <name type="synonym">Amygdalus persica</name>
    <dbReference type="NCBI Taxonomy" id="3760"/>
    <lineage>
        <taxon>Eukaryota</taxon>
        <taxon>Viridiplantae</taxon>
        <taxon>Streptophyta</taxon>
        <taxon>Embryophyta</taxon>
        <taxon>Tracheophyta</taxon>
        <taxon>Spermatophyta</taxon>
        <taxon>Magnoliopsida</taxon>
        <taxon>eudicotyledons</taxon>
        <taxon>Gunneridae</taxon>
        <taxon>Pentapetalae</taxon>
        <taxon>rosids</taxon>
        <taxon>fabids</taxon>
        <taxon>Rosales</taxon>
        <taxon>Rosaceae</taxon>
        <taxon>Amygdaloideae</taxon>
        <taxon>Amygdaleae</taxon>
        <taxon>Prunus</taxon>
    </lineage>
</organism>
<dbReference type="InterPro" id="IPR000719">
    <property type="entry name" value="Prot_kinase_dom"/>
</dbReference>
<name>A0A251QGI0_PRUPE</name>
<accession>A0A251QGI0</accession>
<dbReference type="SUPFAM" id="SSF56112">
    <property type="entry name" value="Protein kinase-like (PK-like)"/>
    <property type="match status" value="1"/>
</dbReference>
<dbReference type="Pfam" id="PF00069">
    <property type="entry name" value="Pkinase"/>
    <property type="match status" value="1"/>
</dbReference>
<dbReference type="EMBL" id="CM007652">
    <property type="protein sequence ID" value="ONI22919.1"/>
    <property type="molecule type" value="Genomic_DNA"/>
</dbReference>
<proteinExistence type="predicted"/>
<feature type="domain" description="Protein kinase" evidence="1">
    <location>
        <begin position="7"/>
        <end position="51"/>
    </location>
</feature>
<dbReference type="GO" id="GO:0004672">
    <property type="term" value="F:protein kinase activity"/>
    <property type="evidence" value="ECO:0007669"/>
    <property type="project" value="InterPro"/>
</dbReference>
<evidence type="ECO:0000313" key="2">
    <source>
        <dbReference type="EMBL" id="ONI22919.1"/>
    </source>
</evidence>
<protein>
    <recommendedName>
        <fullName evidence="1">Protein kinase domain-containing protein</fullName>
    </recommendedName>
</protein>
<sequence>MVSVFCHTYCRVHRYTSPEVLLGEENYTTAMDIWSVGCVFVLLVSKEAKLSIYVNYAKEAKLSIYAPGTSFILPLIIHLEKRLAGLLFFWILIAIRLGRKLASYQGGPDLALELEESFWVRALGHCRWIRVRIAVAWREALTQ</sequence>
<dbReference type="Gene3D" id="1.10.510.10">
    <property type="entry name" value="Transferase(Phosphotransferase) domain 1"/>
    <property type="match status" value="1"/>
</dbReference>
<dbReference type="InterPro" id="IPR011009">
    <property type="entry name" value="Kinase-like_dom_sf"/>
</dbReference>
<dbReference type="STRING" id="3760.A0A251QGI0"/>
<keyword evidence="3" id="KW-1185">Reference proteome</keyword>
<gene>
    <name evidence="2" type="ORF">PRUPE_2G159100</name>
</gene>
<dbReference type="AlphaFoldDB" id="A0A251QGI0"/>
<dbReference type="GO" id="GO:0005524">
    <property type="term" value="F:ATP binding"/>
    <property type="evidence" value="ECO:0007669"/>
    <property type="project" value="InterPro"/>
</dbReference>
<evidence type="ECO:0000313" key="3">
    <source>
        <dbReference type="Proteomes" id="UP000006882"/>
    </source>
</evidence>